<evidence type="ECO:0000256" key="7">
    <source>
        <dbReference type="ARBA" id="ARBA00022692"/>
    </source>
</evidence>
<feature type="chain" id="PRO_5040156862" description="triacylglycerol lipase" evidence="19">
    <location>
        <begin position="24"/>
        <end position="410"/>
    </location>
</feature>
<dbReference type="PANTHER" id="PTHR47175:SF2">
    <property type="entry name" value="LIPASE ATG15-RELATED"/>
    <property type="match status" value="1"/>
</dbReference>
<evidence type="ECO:0000256" key="18">
    <source>
        <dbReference type="SAM" id="MobiDB-lite"/>
    </source>
</evidence>
<evidence type="ECO:0000256" key="13">
    <source>
        <dbReference type="ARBA" id="ARBA00023006"/>
    </source>
</evidence>
<dbReference type="EMBL" id="JAABOA010004644">
    <property type="protein sequence ID" value="KAF9577578.1"/>
    <property type="molecule type" value="Genomic_DNA"/>
</dbReference>
<evidence type="ECO:0000256" key="4">
    <source>
        <dbReference type="ARBA" id="ARBA00010701"/>
    </source>
</evidence>
<dbReference type="GO" id="GO:0034496">
    <property type="term" value="P:multivesicular body membrane disassembly"/>
    <property type="evidence" value="ECO:0007669"/>
    <property type="project" value="TreeGrafter"/>
</dbReference>
<dbReference type="Proteomes" id="UP000780801">
    <property type="component" value="Unassembled WGS sequence"/>
</dbReference>
<dbReference type="SUPFAM" id="SSF53474">
    <property type="entry name" value="alpha/beta-Hydrolases"/>
    <property type="match status" value="1"/>
</dbReference>
<evidence type="ECO:0000256" key="16">
    <source>
        <dbReference type="ARBA" id="ARBA00023180"/>
    </source>
</evidence>
<evidence type="ECO:0000256" key="12">
    <source>
        <dbReference type="ARBA" id="ARBA00022989"/>
    </source>
</evidence>
<comment type="caution">
    <text evidence="20">The sequence shown here is derived from an EMBL/GenBank/DDBJ whole genome shotgun (WGS) entry which is preliminary data.</text>
</comment>
<dbReference type="GO" id="GO:0046461">
    <property type="term" value="P:neutral lipid catabolic process"/>
    <property type="evidence" value="ECO:0007669"/>
    <property type="project" value="TreeGrafter"/>
</dbReference>
<evidence type="ECO:0000256" key="15">
    <source>
        <dbReference type="ARBA" id="ARBA00023136"/>
    </source>
</evidence>
<evidence type="ECO:0000256" key="6">
    <source>
        <dbReference type="ARBA" id="ARBA00013279"/>
    </source>
</evidence>
<keyword evidence="14" id="KW-0443">Lipid metabolism</keyword>
<dbReference type="GO" id="GO:0006660">
    <property type="term" value="P:phosphatidylserine catabolic process"/>
    <property type="evidence" value="ECO:0007669"/>
    <property type="project" value="TreeGrafter"/>
</dbReference>
<dbReference type="AlphaFoldDB" id="A0A9P6FL03"/>
<dbReference type="OrthoDB" id="58570at2759"/>
<feature type="region of interest" description="Disordered" evidence="18">
    <location>
        <begin position="147"/>
        <end position="177"/>
    </location>
</feature>
<feature type="region of interest" description="Disordered" evidence="18">
    <location>
        <begin position="44"/>
        <end position="76"/>
    </location>
</feature>
<protein>
    <recommendedName>
        <fullName evidence="6">triacylglycerol lipase</fullName>
        <ecNumber evidence="6">3.1.1.3</ecNumber>
    </recommendedName>
    <alternativeName>
        <fullName evidence="17">Autophagy-related protein 15</fullName>
    </alternativeName>
</protein>
<evidence type="ECO:0000256" key="9">
    <source>
        <dbReference type="ARBA" id="ARBA00022801"/>
    </source>
</evidence>
<evidence type="ECO:0000313" key="21">
    <source>
        <dbReference type="Proteomes" id="UP000780801"/>
    </source>
</evidence>
<feature type="non-terminal residue" evidence="20">
    <location>
        <position position="1"/>
    </location>
</feature>
<feature type="signal peptide" evidence="19">
    <location>
        <begin position="1"/>
        <end position="23"/>
    </location>
</feature>
<evidence type="ECO:0000256" key="8">
    <source>
        <dbReference type="ARBA" id="ARBA00022753"/>
    </source>
</evidence>
<keyword evidence="10" id="KW-0442">Lipid degradation</keyword>
<keyword evidence="15" id="KW-0472">Membrane</keyword>
<dbReference type="GO" id="GO:0004806">
    <property type="term" value="F:triacylglycerol lipase activity"/>
    <property type="evidence" value="ECO:0007669"/>
    <property type="project" value="UniProtKB-EC"/>
</dbReference>
<keyword evidence="8" id="KW-0967">Endosome</keyword>
<dbReference type="GO" id="GO:0034727">
    <property type="term" value="P:piecemeal microautophagy of the nucleus"/>
    <property type="evidence" value="ECO:0007669"/>
    <property type="project" value="TreeGrafter"/>
</dbReference>
<keyword evidence="21" id="KW-1185">Reference proteome</keyword>
<name>A0A9P6FL03_9FUNG</name>
<keyword evidence="12" id="KW-1133">Transmembrane helix</keyword>
<dbReference type="Gene3D" id="3.40.50.1820">
    <property type="entry name" value="alpha/beta hydrolase"/>
    <property type="match status" value="1"/>
</dbReference>
<accession>A0A9P6FL03</accession>
<dbReference type="EC" id="3.1.1.3" evidence="6"/>
<evidence type="ECO:0000256" key="3">
    <source>
        <dbReference type="ARBA" id="ARBA00004343"/>
    </source>
</evidence>
<keyword evidence="16" id="KW-0325">Glycoprotein</keyword>
<keyword evidence="19" id="KW-0732">Signal</keyword>
<evidence type="ECO:0000256" key="17">
    <source>
        <dbReference type="ARBA" id="ARBA00029828"/>
    </source>
</evidence>
<evidence type="ECO:0000256" key="11">
    <source>
        <dbReference type="ARBA" id="ARBA00022968"/>
    </source>
</evidence>
<dbReference type="PANTHER" id="PTHR47175">
    <property type="entry name" value="LIPASE ATG15-RELATED"/>
    <property type="match status" value="1"/>
</dbReference>
<evidence type="ECO:0000256" key="2">
    <source>
        <dbReference type="ARBA" id="ARBA00004270"/>
    </source>
</evidence>
<evidence type="ECO:0000256" key="19">
    <source>
        <dbReference type="SAM" id="SignalP"/>
    </source>
</evidence>
<evidence type="ECO:0000256" key="1">
    <source>
        <dbReference type="ARBA" id="ARBA00001024"/>
    </source>
</evidence>
<sequence>MRPHAPTACLAFLVLTLVSAIQAHPFSQSSGPHDEQVLVHETLRTSHSYTPSSEQAQVPFSNRRGRDHSQHPVYQPKEPRILVAGQSLPEETLTLRHMLHRGGVRYPGLFRRKDISKRDVQLSELSSGQSLSHRLKVRATTSIKPRDQSFRSQGFRSAVQKDQSIGPESWSRQVVPAPDMSDKETIVQLGKMNYNSYTEVESPGWYDLEGHWKVNTTFGWEEDGVRGHIFASEDNSTMVIAIKGTSAALVGGGGATAPRDKINDNLLFSCCCAKVDRTWRPVCDCNTGGYNCDQKCVEDSVNSDDVYYGTAMSILWAIQDLYPDADVWLTGHSLGGGLSALLGLTFGVPTTTFEAPGDRLAAQRLHLPMPPVINWEDFPLFQVGHTADPIFQGVCNGPSSTCYFSGFAME</sequence>
<evidence type="ECO:0000256" key="14">
    <source>
        <dbReference type="ARBA" id="ARBA00023098"/>
    </source>
</evidence>
<evidence type="ECO:0000313" key="20">
    <source>
        <dbReference type="EMBL" id="KAF9577578.1"/>
    </source>
</evidence>
<evidence type="ECO:0000256" key="5">
    <source>
        <dbReference type="ARBA" id="ARBA00011137"/>
    </source>
</evidence>
<dbReference type="InterPro" id="IPR029058">
    <property type="entry name" value="AB_hydrolase_fold"/>
</dbReference>
<comment type="similarity">
    <text evidence="4">Belongs to the AB hydrolase superfamily. Lipase family.</text>
</comment>
<feature type="compositionally biased region" description="Polar residues" evidence="18">
    <location>
        <begin position="45"/>
        <end position="60"/>
    </location>
</feature>
<keyword evidence="9" id="KW-0378">Hydrolase</keyword>
<reference evidence="20" key="1">
    <citation type="journal article" date="2020" name="Fungal Divers.">
        <title>Resolving the Mortierellaceae phylogeny through synthesis of multi-gene phylogenetics and phylogenomics.</title>
        <authorList>
            <person name="Vandepol N."/>
            <person name="Liber J."/>
            <person name="Desiro A."/>
            <person name="Na H."/>
            <person name="Kennedy M."/>
            <person name="Barry K."/>
            <person name="Grigoriev I.V."/>
            <person name="Miller A.N."/>
            <person name="O'Donnell K."/>
            <person name="Stajich J.E."/>
            <person name="Bonito G."/>
        </authorList>
    </citation>
    <scope>NUCLEOTIDE SEQUENCE</scope>
    <source>
        <strain evidence="20">KOD1015</strain>
    </source>
</reference>
<evidence type="ECO:0000256" key="10">
    <source>
        <dbReference type="ARBA" id="ARBA00022963"/>
    </source>
</evidence>
<dbReference type="GO" id="GO:0005775">
    <property type="term" value="C:vacuolar lumen"/>
    <property type="evidence" value="ECO:0007669"/>
    <property type="project" value="TreeGrafter"/>
</dbReference>
<dbReference type="Pfam" id="PF26363">
    <property type="entry name" value="Phospholipase-like"/>
    <property type="match status" value="1"/>
</dbReference>
<keyword evidence="13" id="KW-0072">Autophagy</keyword>
<feature type="compositionally biased region" description="Polar residues" evidence="18">
    <location>
        <begin position="150"/>
        <end position="163"/>
    </location>
</feature>
<comment type="subcellular location">
    <subcellularLocation>
        <location evidence="3">Endosome</location>
        <location evidence="3">Multivesicular body membrane</location>
        <topology evidence="3">Single-pass type II membrane protein</topology>
    </subcellularLocation>
    <subcellularLocation>
        <location evidence="2">Prevacuolar compartment membrane</location>
        <topology evidence="2">Single-pass type II membrane protein</topology>
    </subcellularLocation>
</comment>
<dbReference type="GO" id="GO:0004620">
    <property type="term" value="F:phospholipase activity"/>
    <property type="evidence" value="ECO:0007669"/>
    <property type="project" value="TreeGrafter"/>
</dbReference>
<keyword evidence="11" id="KW-0735">Signal-anchor</keyword>
<dbReference type="GO" id="GO:0032585">
    <property type="term" value="C:multivesicular body membrane"/>
    <property type="evidence" value="ECO:0007669"/>
    <property type="project" value="UniProtKB-SubCell"/>
</dbReference>
<comment type="catalytic activity">
    <reaction evidence="1">
        <text>a triacylglycerol + H2O = a diacylglycerol + a fatty acid + H(+)</text>
        <dbReference type="Rhea" id="RHEA:12044"/>
        <dbReference type="ChEBI" id="CHEBI:15377"/>
        <dbReference type="ChEBI" id="CHEBI:15378"/>
        <dbReference type="ChEBI" id="CHEBI:17855"/>
        <dbReference type="ChEBI" id="CHEBI:18035"/>
        <dbReference type="ChEBI" id="CHEBI:28868"/>
        <dbReference type="EC" id="3.1.1.3"/>
    </reaction>
</comment>
<gene>
    <name evidence="20" type="primary">ATG15_2</name>
    <name evidence="20" type="ORF">BGW38_007124</name>
</gene>
<comment type="subunit">
    <text evidence="5">Binds to both phosphatidylinositol (PI) and phosphatidylinositol 3,5-bisphosphate (PIP2).</text>
</comment>
<proteinExistence type="inferred from homology"/>
<dbReference type="InterPro" id="IPR050805">
    <property type="entry name" value="ATG15_Lipase"/>
</dbReference>
<keyword evidence="7" id="KW-0812">Transmembrane</keyword>
<organism evidence="20 21">
    <name type="scientific">Lunasporangiospora selenospora</name>
    <dbReference type="NCBI Taxonomy" id="979761"/>
    <lineage>
        <taxon>Eukaryota</taxon>
        <taxon>Fungi</taxon>
        <taxon>Fungi incertae sedis</taxon>
        <taxon>Mucoromycota</taxon>
        <taxon>Mortierellomycotina</taxon>
        <taxon>Mortierellomycetes</taxon>
        <taxon>Mortierellales</taxon>
        <taxon>Mortierellaceae</taxon>
        <taxon>Lunasporangiospora</taxon>
    </lineage>
</organism>